<evidence type="ECO:0000313" key="7">
    <source>
        <dbReference type="Proteomes" id="UP000515596"/>
    </source>
</evidence>
<accession>A0A7G5CCV9</accession>
<proteinExistence type="predicted"/>
<evidence type="ECO:0000256" key="2">
    <source>
        <dbReference type="ARBA" id="ARBA00023043"/>
    </source>
</evidence>
<dbReference type="SMART" id="SM00248">
    <property type="entry name" value="ANK"/>
    <property type="match status" value="4"/>
</dbReference>
<evidence type="ECO:0000256" key="5">
    <source>
        <dbReference type="SAM" id="Phobius"/>
    </source>
</evidence>
<dbReference type="EMBL" id="CP050530">
    <property type="protein sequence ID" value="QMV47043.1"/>
    <property type="molecule type" value="Genomic_DNA"/>
</dbReference>
<dbReference type="PROSITE" id="PS50088">
    <property type="entry name" value="ANK_REPEAT"/>
    <property type="match status" value="1"/>
</dbReference>
<dbReference type="InterPro" id="IPR050745">
    <property type="entry name" value="Multifunctional_regulatory"/>
</dbReference>
<feature type="compositionally biased region" description="Basic and acidic residues" evidence="4">
    <location>
        <begin position="671"/>
        <end position="682"/>
    </location>
</feature>
<feature type="transmembrane region" description="Helical" evidence="5">
    <location>
        <begin position="640"/>
        <end position="657"/>
    </location>
</feature>
<gene>
    <name evidence="6" type="ORF">HC356_03110</name>
</gene>
<dbReference type="InterPro" id="IPR002110">
    <property type="entry name" value="Ankyrin_rpt"/>
</dbReference>
<protein>
    <submittedName>
        <fullName evidence="6">Ankyrin repeat domain-containing protein</fullName>
    </submittedName>
</protein>
<evidence type="ECO:0000256" key="1">
    <source>
        <dbReference type="ARBA" id="ARBA00022737"/>
    </source>
</evidence>
<keyword evidence="5" id="KW-1133">Transmembrane helix</keyword>
<keyword evidence="5" id="KW-0472">Membrane</keyword>
<keyword evidence="5" id="KW-0812">Transmembrane</keyword>
<keyword evidence="1" id="KW-0677">Repeat</keyword>
<keyword evidence="2 3" id="KW-0040">ANK repeat</keyword>
<dbReference type="PANTHER" id="PTHR24189">
    <property type="entry name" value="MYOTROPHIN"/>
    <property type="match status" value="1"/>
</dbReference>
<feature type="region of interest" description="Disordered" evidence="4">
    <location>
        <begin position="671"/>
        <end position="709"/>
    </location>
</feature>
<sequence>MTEKNSTSNELVYNSKLLNIIMEKVTKGKHKHPNPEVGKDGTLTEYKRLFKKGASPKVLTEVLIKLKKSPEYYKYYTQRFLPVLKEEIKQSKELEKIKKEKIEQVISEAINKGSKKDHSDNVDQNETGRRGSIESKDSGIESGNSSEAEDDHDASKKHSISSANTINEDQEVENGITSNSEDSGIESGNSSEDGDDHADEKDHISGIPIFHTANEDQEVENGIMNSSVQYTDKIFKAIKNGNQREFEEYLENCTNISSIKDEKGNNILHLIASLKKKQKCELLGTLIKTVTKKDLAQLVDSKDQERKTPLQVVLINKITKEKHESHTIRSNDNTLKFLTKLLEHGASSDNLGLSTEKLQDLKEEQKTYYRNFLEKLAESVKKSELEPEIKTNTEAKIKEIIPRTINTPGSNLLHSAIENNDKKLFEELLQKGADISCEDTDGNNALHHIALLKGEQKVAYLKLILNLVEKGVIPQDQLRKAMNATNQKENTPLQVALKTKARKGGTKYLKKGKIFDPTVSYSNTTKFCAMLLEMGADPRSLELEGQAFDTRKYYLTLCGLKDYPKTPHKAQEKARELKEELEEEYHCKTPLKKCQSGVKRTGSSIGKAASTIIHKGPALAIMFAVIGIATAAAFNGVMAPVAAICIIVAAISAYFIFTSRSRIKEFLKKSSNETKDHVDNKQQKKHARRPKSAMKDTSTKSPAGVLTIN</sequence>
<feature type="repeat" description="ANK" evidence="3">
    <location>
        <begin position="408"/>
        <end position="440"/>
    </location>
</feature>
<feature type="compositionally biased region" description="Basic residues" evidence="4">
    <location>
        <begin position="683"/>
        <end position="692"/>
    </location>
</feature>
<dbReference type="Pfam" id="PF12796">
    <property type="entry name" value="Ank_2"/>
    <property type="match status" value="1"/>
</dbReference>
<feature type="region of interest" description="Disordered" evidence="4">
    <location>
        <begin position="109"/>
        <end position="202"/>
    </location>
</feature>
<dbReference type="AlphaFoldDB" id="A0A7G5CCV9"/>
<name>A0A7G5CCV9_WOLPI</name>
<dbReference type="Gene3D" id="1.25.40.20">
    <property type="entry name" value="Ankyrin repeat-containing domain"/>
    <property type="match status" value="2"/>
</dbReference>
<dbReference type="PROSITE" id="PS50297">
    <property type="entry name" value="ANK_REP_REGION"/>
    <property type="match status" value="1"/>
</dbReference>
<dbReference type="SUPFAM" id="SSF48403">
    <property type="entry name" value="Ankyrin repeat"/>
    <property type="match status" value="1"/>
</dbReference>
<dbReference type="Proteomes" id="UP000515596">
    <property type="component" value="Chromosome"/>
</dbReference>
<feature type="compositionally biased region" description="Polar residues" evidence="4">
    <location>
        <begin position="175"/>
        <end position="191"/>
    </location>
</feature>
<evidence type="ECO:0000313" key="6">
    <source>
        <dbReference type="EMBL" id="QMV47043.1"/>
    </source>
</evidence>
<organism evidence="6 7">
    <name type="scientific">Wolbachia pipientis</name>
    <dbReference type="NCBI Taxonomy" id="955"/>
    <lineage>
        <taxon>Bacteria</taxon>
        <taxon>Pseudomonadati</taxon>
        <taxon>Pseudomonadota</taxon>
        <taxon>Alphaproteobacteria</taxon>
        <taxon>Rickettsiales</taxon>
        <taxon>Anaplasmataceae</taxon>
        <taxon>Wolbachieae</taxon>
        <taxon>Wolbachia</taxon>
    </lineage>
</organism>
<evidence type="ECO:0000256" key="3">
    <source>
        <dbReference type="PROSITE-ProRule" id="PRU00023"/>
    </source>
</evidence>
<dbReference type="InterPro" id="IPR036770">
    <property type="entry name" value="Ankyrin_rpt-contain_sf"/>
</dbReference>
<dbReference type="RefSeq" id="WP_182182718.1">
    <property type="nucleotide sequence ID" value="NZ_CP050530.1"/>
</dbReference>
<feature type="compositionally biased region" description="Basic and acidic residues" evidence="4">
    <location>
        <begin position="114"/>
        <end position="139"/>
    </location>
</feature>
<reference evidence="6 7" key="1">
    <citation type="journal article" date="2020" name="Mol. Biol. Evol.">
        <title>Life and death of selfish genes: comparative genomics reveals the dynamic evolution of cytoplasmic incompatibility.</title>
        <authorList>
            <person name="Martinez J."/>
            <person name="Klasson L."/>
            <person name="Welch J."/>
            <person name="Jiggins F.M."/>
        </authorList>
    </citation>
    <scope>NUCLEOTIDE SEQUENCE [LARGE SCALE GENOMIC DNA]</scope>
    <source>
        <strain evidence="6">WNik</strain>
    </source>
</reference>
<evidence type="ECO:0000256" key="4">
    <source>
        <dbReference type="SAM" id="MobiDB-lite"/>
    </source>
</evidence>